<evidence type="ECO:0000313" key="2">
    <source>
        <dbReference type="Proteomes" id="UP000774000"/>
    </source>
</evidence>
<dbReference type="EMBL" id="JAFBDQ010000035">
    <property type="protein sequence ID" value="MBM7558204.1"/>
    <property type="molecule type" value="Genomic_DNA"/>
</dbReference>
<reference evidence="1" key="1">
    <citation type="submission" date="2021-01" db="EMBL/GenBank/DDBJ databases">
        <title>Genomic Encyclopedia of Type Strains, Phase IV (KMG-IV): sequencing the most valuable type-strain genomes for metagenomic binning, comparative biology and taxonomic classification.</title>
        <authorList>
            <person name="Goeker M."/>
        </authorList>
    </citation>
    <scope>NUCLEOTIDE SEQUENCE</scope>
    <source>
        <strain evidence="1">DSM 23230</strain>
    </source>
</reference>
<organism evidence="1 2">
    <name type="scientific">Halanaerobacter jeridensis</name>
    <dbReference type="NCBI Taxonomy" id="706427"/>
    <lineage>
        <taxon>Bacteria</taxon>
        <taxon>Bacillati</taxon>
        <taxon>Bacillota</taxon>
        <taxon>Clostridia</taxon>
        <taxon>Halanaerobiales</taxon>
        <taxon>Halobacteroidaceae</taxon>
        <taxon>Halanaerobacter</taxon>
    </lineage>
</organism>
<dbReference type="AlphaFoldDB" id="A0A939BSC2"/>
<evidence type="ECO:0000313" key="1">
    <source>
        <dbReference type="EMBL" id="MBM7558204.1"/>
    </source>
</evidence>
<accession>A0A939BSC2</accession>
<dbReference type="RefSeq" id="WP_204703249.1">
    <property type="nucleotide sequence ID" value="NZ_JAFBDQ010000035.1"/>
</dbReference>
<gene>
    <name evidence="1" type="ORF">JOC47_003074</name>
</gene>
<dbReference type="Proteomes" id="UP000774000">
    <property type="component" value="Unassembled WGS sequence"/>
</dbReference>
<sequence>MISTNNKGELPKYSDKLKLGIADTLNILATFGKKDCKMLDGISLNNKVSYWVKKILNKDLSAKGWYSIRKNLTSLAEAAPESFLESIEKSIYKDEYCIKEIFSKENGFLGGCPHANLLWALEMVSWDLDYLAQVVKILAELSQVDPGGSYTNRPFNSLQKIFLGWTNNTNASYSDLIKIIDAHLIKFYPDVAWKLLISILPKKIGKVSSSIHKPNYRNWAESIEKTANKEDYNEYIEKIVERIIELMLESPKARLIELVGDINDIPDKYLIKCIRSIQSIEFDRFSKEFLLNFVNELRNIISRHREYDETKWSLSKEYINELEEVLSAITLEDTILKNKYLFDEYFPNLINPVDKEKDYKEHEEIIYKHRLEVLNQIYQESGIKGIKRLIKVCGDSKLVGRTIAYSDLKSCFQEEILNWLEKDNKLLIVAQSFITTVARDNSDYVKPMIEKMDSWNKTKKVNLLLALPFNNYIFELLSELDEGIQKEYWQSINHYYFDYKEDLKKINWLIKQLFKNGRPLAAIDATNQALRSSDDITSLNCNLLSMILKEVASNPDKDNGISFFKVKDTILDIIKYIQRAGEISKEEIAQIEWIYLQIFNFRSIQPKFLENSIKNNPDFFVQIVSWIYKSENGEKEDETLDKKIVEDRVDRAWKLLHHISVIPGEREDGSIDFNILREWVLEARKLFEECDRKVIGDIKIGELLSHCSVGNDGIWPHEAVRKIIERIRSFDLESGFKIGKYNSRGVTTRAVFEGGIQEFELAKEYNKQAEEIKFEYPRTSRVLRQLARDYEDQGRREDMKTELID</sequence>
<name>A0A939BSC2_9FIRM</name>
<comment type="caution">
    <text evidence="1">The sequence shown here is derived from an EMBL/GenBank/DDBJ whole genome shotgun (WGS) entry which is preliminary data.</text>
</comment>
<proteinExistence type="predicted"/>
<protein>
    <submittedName>
        <fullName evidence="1">Uncharacterized protein</fullName>
    </submittedName>
</protein>
<keyword evidence="2" id="KW-1185">Reference proteome</keyword>